<dbReference type="InterPro" id="IPR000719">
    <property type="entry name" value="Prot_kinase_dom"/>
</dbReference>
<feature type="compositionally biased region" description="Basic and acidic residues" evidence="1">
    <location>
        <begin position="43"/>
        <end position="59"/>
    </location>
</feature>
<accession>A0A8H4W2R0</accession>
<dbReference type="SUPFAM" id="SSF56112">
    <property type="entry name" value="Protein kinase-like (PK-like)"/>
    <property type="match status" value="1"/>
</dbReference>
<dbReference type="PANTHER" id="PTHR44305">
    <property type="entry name" value="SI:DKEY-192D15.2-RELATED"/>
    <property type="match status" value="1"/>
</dbReference>
<dbReference type="GO" id="GO:0005524">
    <property type="term" value="F:ATP binding"/>
    <property type="evidence" value="ECO:0007669"/>
    <property type="project" value="InterPro"/>
</dbReference>
<feature type="compositionally biased region" description="Polar residues" evidence="1">
    <location>
        <begin position="158"/>
        <end position="174"/>
    </location>
</feature>
<dbReference type="PANTHER" id="PTHR44305:SF24">
    <property type="entry name" value="TYROSINE-PROTEIN KINASE C03B1.5-RELATED"/>
    <property type="match status" value="1"/>
</dbReference>
<organism evidence="3 4">
    <name type="scientific">Cudoniella acicularis</name>
    <dbReference type="NCBI Taxonomy" id="354080"/>
    <lineage>
        <taxon>Eukaryota</taxon>
        <taxon>Fungi</taxon>
        <taxon>Dikarya</taxon>
        <taxon>Ascomycota</taxon>
        <taxon>Pezizomycotina</taxon>
        <taxon>Leotiomycetes</taxon>
        <taxon>Helotiales</taxon>
        <taxon>Tricladiaceae</taxon>
        <taxon>Cudoniella</taxon>
    </lineage>
</organism>
<dbReference type="SMART" id="SM00220">
    <property type="entry name" value="S_TKc"/>
    <property type="match status" value="1"/>
</dbReference>
<comment type="caution">
    <text evidence="3">The sequence shown here is derived from an EMBL/GenBank/DDBJ whole genome shotgun (WGS) entry which is preliminary data.</text>
</comment>
<evidence type="ECO:0000313" key="3">
    <source>
        <dbReference type="EMBL" id="KAF4631993.1"/>
    </source>
</evidence>
<dbReference type="InterPro" id="IPR053083">
    <property type="entry name" value="TF_kinase-domain_protein"/>
</dbReference>
<protein>
    <recommendedName>
        <fullName evidence="2">Protein kinase domain-containing protein</fullName>
    </recommendedName>
</protein>
<gene>
    <name evidence="3" type="ORF">G7Y89_g6134</name>
</gene>
<feature type="region of interest" description="Disordered" evidence="1">
    <location>
        <begin position="43"/>
        <end position="63"/>
    </location>
</feature>
<evidence type="ECO:0000256" key="1">
    <source>
        <dbReference type="SAM" id="MobiDB-lite"/>
    </source>
</evidence>
<dbReference type="OrthoDB" id="4062651at2759"/>
<dbReference type="Gene3D" id="1.10.510.10">
    <property type="entry name" value="Transferase(Phosphotransferase) domain 1"/>
    <property type="match status" value="1"/>
</dbReference>
<name>A0A8H4W2R0_9HELO</name>
<dbReference type="PROSITE" id="PS50011">
    <property type="entry name" value="PROTEIN_KINASE_DOM"/>
    <property type="match status" value="1"/>
</dbReference>
<sequence length="581" mass="66423">MGKRNAFVAIGEQSSSTSKRVNIDDTKIDLTPKNSRYELRARKRKLSESHDDNENDNRSSKKRNILRFNSSVIALSKTKATAAAIATGNTPTMKRKLNEPNSDIQQQRAKKPKIGVIDLTRTGTPPRVQKKPNFGQKITHGNNYRRVKLKLTPPNVIDLTSDTPPPSRTQSAQSEPDKKGNAWIENARYWLELEGKWEPVKCLGHGGYGITGLFRYIGLPDGKIPKFMSAGTGIPALRKESQFLQQLMGQPGIVQIYRSFHLRYGAGTHKEFDPYGKVARIYLEYGDLGDLYHHFVEMLREEQEPEEIEVWNLIKCLADGALSLERGNPINSPNGYRPIMHFDINPMNVLVFHDNKKDLPTFKLTDFGLSSSLPENTNTYTWMRHAGWRGTKGFQAPEQYEGHPDENNISLPANIYGIGIITYAYIFQKYLETDEIFVADFLPHTNSGYRLPDSEGREVFYTKAPEINGLGYSSELKKTLFQCLAFLPSMRPSAGELSKKAGNMIKAIRRGEYEEICNHNRYRLNLSPELRPQIFRRSKFVPYWNMRFEKKVYTGADVLEADKSWDCHLRNYFVDRLRLGQ</sequence>
<dbReference type="EMBL" id="JAAMPI010000390">
    <property type="protein sequence ID" value="KAF4631993.1"/>
    <property type="molecule type" value="Genomic_DNA"/>
</dbReference>
<dbReference type="Pfam" id="PF00069">
    <property type="entry name" value="Pkinase"/>
    <property type="match status" value="1"/>
</dbReference>
<dbReference type="InterPro" id="IPR011009">
    <property type="entry name" value="Kinase-like_dom_sf"/>
</dbReference>
<feature type="region of interest" description="Disordered" evidence="1">
    <location>
        <begin position="1"/>
        <end position="27"/>
    </location>
</feature>
<feature type="domain" description="Protein kinase" evidence="2">
    <location>
        <begin position="197"/>
        <end position="505"/>
    </location>
</feature>
<proteinExistence type="predicted"/>
<evidence type="ECO:0000259" key="2">
    <source>
        <dbReference type="PROSITE" id="PS50011"/>
    </source>
</evidence>
<keyword evidence="4" id="KW-1185">Reference proteome</keyword>
<feature type="region of interest" description="Disordered" evidence="1">
    <location>
        <begin position="92"/>
        <end position="114"/>
    </location>
</feature>
<evidence type="ECO:0000313" key="4">
    <source>
        <dbReference type="Proteomes" id="UP000566819"/>
    </source>
</evidence>
<dbReference type="Proteomes" id="UP000566819">
    <property type="component" value="Unassembled WGS sequence"/>
</dbReference>
<reference evidence="3 4" key="1">
    <citation type="submission" date="2020-03" db="EMBL/GenBank/DDBJ databases">
        <title>Draft Genome Sequence of Cudoniella acicularis.</title>
        <authorList>
            <person name="Buettner E."/>
            <person name="Kellner H."/>
        </authorList>
    </citation>
    <scope>NUCLEOTIDE SEQUENCE [LARGE SCALE GENOMIC DNA]</scope>
    <source>
        <strain evidence="3 4">DSM 108380</strain>
    </source>
</reference>
<dbReference type="GO" id="GO:0004672">
    <property type="term" value="F:protein kinase activity"/>
    <property type="evidence" value="ECO:0007669"/>
    <property type="project" value="InterPro"/>
</dbReference>
<dbReference type="AlphaFoldDB" id="A0A8H4W2R0"/>
<feature type="region of interest" description="Disordered" evidence="1">
    <location>
        <begin position="155"/>
        <end position="179"/>
    </location>
</feature>